<dbReference type="Proteomes" id="UP000008792">
    <property type="component" value="Unassembled WGS sequence"/>
</dbReference>
<dbReference type="InParanoid" id="A0A0Q9W8M8"/>
<proteinExistence type="predicted"/>
<dbReference type="EMBL" id="CH940656">
    <property type="protein sequence ID" value="KRF78257.1"/>
    <property type="molecule type" value="Genomic_DNA"/>
</dbReference>
<dbReference type="AlphaFoldDB" id="A0A0Q9W8M8"/>
<reference evidence="1 2" key="1">
    <citation type="journal article" date="2007" name="Nature">
        <title>Evolution of genes and genomes on the Drosophila phylogeny.</title>
        <authorList>
            <consortium name="Drosophila 12 Genomes Consortium"/>
            <person name="Clark A.G."/>
            <person name="Eisen M.B."/>
            <person name="Smith D.R."/>
            <person name="Bergman C.M."/>
            <person name="Oliver B."/>
            <person name="Markow T.A."/>
            <person name="Kaufman T.C."/>
            <person name="Kellis M."/>
            <person name="Gelbart W."/>
            <person name="Iyer V.N."/>
            <person name="Pollard D.A."/>
            <person name="Sackton T.B."/>
            <person name="Larracuente A.M."/>
            <person name="Singh N.D."/>
            <person name="Abad J.P."/>
            <person name="Abt D.N."/>
            <person name="Adryan B."/>
            <person name="Aguade M."/>
            <person name="Akashi H."/>
            <person name="Anderson W.W."/>
            <person name="Aquadro C.F."/>
            <person name="Ardell D.H."/>
            <person name="Arguello R."/>
            <person name="Artieri C.G."/>
            <person name="Barbash D.A."/>
            <person name="Barker D."/>
            <person name="Barsanti P."/>
            <person name="Batterham P."/>
            <person name="Batzoglou S."/>
            <person name="Begun D."/>
            <person name="Bhutkar A."/>
            <person name="Blanco E."/>
            <person name="Bosak S.A."/>
            <person name="Bradley R.K."/>
            <person name="Brand A.D."/>
            <person name="Brent M.R."/>
            <person name="Brooks A.N."/>
            <person name="Brown R.H."/>
            <person name="Butlin R.K."/>
            <person name="Caggese C."/>
            <person name="Calvi B.R."/>
            <person name="Bernardo de Carvalho A."/>
            <person name="Caspi A."/>
            <person name="Castrezana S."/>
            <person name="Celniker S.E."/>
            <person name="Chang J.L."/>
            <person name="Chapple C."/>
            <person name="Chatterji S."/>
            <person name="Chinwalla A."/>
            <person name="Civetta A."/>
            <person name="Clifton S.W."/>
            <person name="Comeron J.M."/>
            <person name="Costello J.C."/>
            <person name="Coyne J.A."/>
            <person name="Daub J."/>
            <person name="David R.G."/>
            <person name="Delcher A.L."/>
            <person name="Delehaunty K."/>
            <person name="Do C.B."/>
            <person name="Ebling H."/>
            <person name="Edwards K."/>
            <person name="Eickbush T."/>
            <person name="Evans J.D."/>
            <person name="Filipski A."/>
            <person name="Findeiss S."/>
            <person name="Freyhult E."/>
            <person name="Fulton L."/>
            <person name="Fulton R."/>
            <person name="Garcia A.C."/>
            <person name="Gardiner A."/>
            <person name="Garfield D.A."/>
            <person name="Garvin B.E."/>
            <person name="Gibson G."/>
            <person name="Gilbert D."/>
            <person name="Gnerre S."/>
            <person name="Godfrey J."/>
            <person name="Good R."/>
            <person name="Gotea V."/>
            <person name="Gravely B."/>
            <person name="Greenberg A.J."/>
            <person name="Griffiths-Jones S."/>
            <person name="Gross S."/>
            <person name="Guigo R."/>
            <person name="Gustafson E.A."/>
            <person name="Haerty W."/>
            <person name="Hahn M.W."/>
            <person name="Halligan D.L."/>
            <person name="Halpern A.L."/>
            <person name="Halter G.M."/>
            <person name="Han M.V."/>
            <person name="Heger A."/>
            <person name="Hillier L."/>
            <person name="Hinrichs A.S."/>
            <person name="Holmes I."/>
            <person name="Hoskins R.A."/>
            <person name="Hubisz M.J."/>
            <person name="Hultmark D."/>
            <person name="Huntley M.A."/>
            <person name="Jaffe D.B."/>
            <person name="Jagadeeshan S."/>
            <person name="Jeck W.R."/>
            <person name="Johnson J."/>
            <person name="Jones C.D."/>
            <person name="Jordan W.C."/>
            <person name="Karpen G.H."/>
            <person name="Kataoka E."/>
            <person name="Keightley P.D."/>
            <person name="Kheradpour P."/>
            <person name="Kirkness E.F."/>
            <person name="Koerich L.B."/>
            <person name="Kristiansen K."/>
            <person name="Kudrna D."/>
            <person name="Kulathinal R.J."/>
            <person name="Kumar S."/>
            <person name="Kwok R."/>
            <person name="Lander E."/>
            <person name="Langley C.H."/>
            <person name="Lapoint R."/>
            <person name="Lazzaro B.P."/>
            <person name="Lee S.J."/>
            <person name="Levesque L."/>
            <person name="Li R."/>
            <person name="Lin C.F."/>
            <person name="Lin M.F."/>
            <person name="Lindblad-Toh K."/>
            <person name="Llopart A."/>
            <person name="Long M."/>
            <person name="Low L."/>
            <person name="Lozovsky E."/>
            <person name="Lu J."/>
            <person name="Luo M."/>
            <person name="Machado C.A."/>
            <person name="Makalowski W."/>
            <person name="Marzo M."/>
            <person name="Matsuda M."/>
            <person name="Matzkin L."/>
            <person name="McAllister B."/>
            <person name="McBride C.S."/>
            <person name="McKernan B."/>
            <person name="McKernan K."/>
            <person name="Mendez-Lago M."/>
            <person name="Minx P."/>
            <person name="Mollenhauer M.U."/>
            <person name="Montooth K."/>
            <person name="Mount S.M."/>
            <person name="Mu X."/>
            <person name="Myers E."/>
            <person name="Negre B."/>
            <person name="Newfeld S."/>
            <person name="Nielsen R."/>
            <person name="Noor M.A."/>
            <person name="O'Grady P."/>
            <person name="Pachter L."/>
            <person name="Papaceit M."/>
            <person name="Parisi M.J."/>
            <person name="Parisi M."/>
            <person name="Parts L."/>
            <person name="Pedersen J.S."/>
            <person name="Pesole G."/>
            <person name="Phillippy A.M."/>
            <person name="Ponting C.P."/>
            <person name="Pop M."/>
            <person name="Porcelli D."/>
            <person name="Powell J.R."/>
            <person name="Prohaska S."/>
            <person name="Pruitt K."/>
            <person name="Puig M."/>
            <person name="Quesneville H."/>
            <person name="Ram K.R."/>
            <person name="Rand D."/>
            <person name="Rasmussen M.D."/>
            <person name="Reed L.K."/>
            <person name="Reenan R."/>
            <person name="Reily A."/>
            <person name="Remington K.A."/>
            <person name="Rieger T.T."/>
            <person name="Ritchie M.G."/>
            <person name="Robin C."/>
            <person name="Rogers Y.H."/>
            <person name="Rohde C."/>
            <person name="Rozas J."/>
            <person name="Rubenfield M.J."/>
            <person name="Ruiz A."/>
            <person name="Russo S."/>
            <person name="Salzberg S.L."/>
            <person name="Sanchez-Gracia A."/>
            <person name="Saranga D.J."/>
            <person name="Sato H."/>
            <person name="Schaeffer S.W."/>
            <person name="Schatz M.C."/>
            <person name="Schlenke T."/>
            <person name="Schwartz R."/>
            <person name="Segarra C."/>
            <person name="Singh R.S."/>
            <person name="Sirot L."/>
            <person name="Sirota M."/>
            <person name="Sisneros N.B."/>
            <person name="Smith C.D."/>
            <person name="Smith T.F."/>
            <person name="Spieth J."/>
            <person name="Stage D.E."/>
            <person name="Stark A."/>
            <person name="Stephan W."/>
            <person name="Strausberg R.L."/>
            <person name="Strempel S."/>
            <person name="Sturgill D."/>
            <person name="Sutton G."/>
            <person name="Sutton G.G."/>
            <person name="Tao W."/>
            <person name="Teichmann S."/>
            <person name="Tobari Y.N."/>
            <person name="Tomimura Y."/>
            <person name="Tsolas J.M."/>
            <person name="Valente V.L."/>
            <person name="Venter E."/>
            <person name="Venter J.C."/>
            <person name="Vicario S."/>
            <person name="Vieira F.G."/>
            <person name="Vilella A.J."/>
            <person name="Villasante A."/>
            <person name="Walenz B."/>
            <person name="Wang J."/>
            <person name="Wasserman M."/>
            <person name="Watts T."/>
            <person name="Wilson D."/>
            <person name="Wilson R.K."/>
            <person name="Wing R.A."/>
            <person name="Wolfner M.F."/>
            <person name="Wong A."/>
            <person name="Wong G.K."/>
            <person name="Wu C.I."/>
            <person name="Wu G."/>
            <person name="Yamamoto D."/>
            <person name="Yang H.P."/>
            <person name="Yang S.P."/>
            <person name="Yorke J.A."/>
            <person name="Yoshida K."/>
            <person name="Zdobnov E."/>
            <person name="Zhang P."/>
            <person name="Zhang Y."/>
            <person name="Zimin A.V."/>
            <person name="Baldwin J."/>
            <person name="Abdouelleil A."/>
            <person name="Abdulkadir J."/>
            <person name="Abebe A."/>
            <person name="Abera B."/>
            <person name="Abreu J."/>
            <person name="Acer S.C."/>
            <person name="Aftuck L."/>
            <person name="Alexander A."/>
            <person name="An P."/>
            <person name="Anderson E."/>
            <person name="Anderson S."/>
            <person name="Arachi H."/>
            <person name="Azer M."/>
            <person name="Bachantsang P."/>
            <person name="Barry A."/>
            <person name="Bayul T."/>
            <person name="Berlin A."/>
            <person name="Bessette D."/>
            <person name="Bloom T."/>
            <person name="Blye J."/>
            <person name="Boguslavskiy L."/>
            <person name="Bonnet C."/>
            <person name="Boukhgalter B."/>
            <person name="Bourzgui I."/>
            <person name="Brown A."/>
            <person name="Cahill P."/>
            <person name="Channer S."/>
            <person name="Cheshatsang Y."/>
            <person name="Chuda L."/>
            <person name="Citroen M."/>
            <person name="Collymore A."/>
            <person name="Cooke P."/>
            <person name="Costello M."/>
            <person name="D'Aco K."/>
            <person name="Daza R."/>
            <person name="De Haan G."/>
            <person name="DeGray S."/>
            <person name="DeMaso C."/>
            <person name="Dhargay N."/>
            <person name="Dooley K."/>
            <person name="Dooley E."/>
            <person name="Doricent M."/>
            <person name="Dorje P."/>
            <person name="Dorjee K."/>
            <person name="Dupes A."/>
            <person name="Elong R."/>
            <person name="Falk J."/>
            <person name="Farina A."/>
            <person name="Faro S."/>
            <person name="Ferguson D."/>
            <person name="Fisher S."/>
            <person name="Foley C.D."/>
            <person name="Franke A."/>
            <person name="Friedrich D."/>
            <person name="Gadbois L."/>
            <person name="Gearin G."/>
            <person name="Gearin C.R."/>
            <person name="Giannoukos G."/>
            <person name="Goode T."/>
            <person name="Graham J."/>
            <person name="Grandbois E."/>
            <person name="Grewal S."/>
            <person name="Gyaltsen K."/>
            <person name="Hafez N."/>
            <person name="Hagos B."/>
            <person name="Hall J."/>
            <person name="Henson C."/>
            <person name="Hollinger A."/>
            <person name="Honan T."/>
            <person name="Huard M.D."/>
            <person name="Hughes L."/>
            <person name="Hurhula B."/>
            <person name="Husby M.E."/>
            <person name="Kamat A."/>
            <person name="Kanga B."/>
            <person name="Kashin S."/>
            <person name="Khazanovich D."/>
            <person name="Kisner P."/>
            <person name="Lance K."/>
            <person name="Lara M."/>
            <person name="Lee W."/>
            <person name="Lennon N."/>
            <person name="Letendre F."/>
            <person name="LeVine R."/>
            <person name="Lipovsky A."/>
            <person name="Liu X."/>
            <person name="Liu J."/>
            <person name="Liu S."/>
            <person name="Lokyitsang T."/>
            <person name="Lokyitsang Y."/>
            <person name="Lubonja R."/>
            <person name="Lui A."/>
            <person name="MacDonald P."/>
            <person name="Magnisalis V."/>
            <person name="Maru K."/>
            <person name="Matthews C."/>
            <person name="McCusker W."/>
            <person name="McDonough S."/>
            <person name="Mehta T."/>
            <person name="Meldrim J."/>
            <person name="Meneus L."/>
            <person name="Mihai O."/>
            <person name="Mihalev A."/>
            <person name="Mihova T."/>
            <person name="Mittelman R."/>
            <person name="Mlenga V."/>
            <person name="Montmayeur A."/>
            <person name="Mulrain L."/>
            <person name="Navidi A."/>
            <person name="Naylor J."/>
            <person name="Negash T."/>
            <person name="Nguyen T."/>
            <person name="Nguyen N."/>
            <person name="Nicol R."/>
            <person name="Norbu C."/>
            <person name="Norbu N."/>
            <person name="Novod N."/>
            <person name="O'Neill B."/>
            <person name="Osman S."/>
            <person name="Markiewicz E."/>
            <person name="Oyono O.L."/>
            <person name="Patti C."/>
            <person name="Phunkhang P."/>
            <person name="Pierre F."/>
            <person name="Priest M."/>
            <person name="Raghuraman S."/>
            <person name="Rege F."/>
            <person name="Reyes R."/>
            <person name="Rise C."/>
            <person name="Rogov P."/>
            <person name="Ross K."/>
            <person name="Ryan E."/>
            <person name="Settipalli S."/>
            <person name="Shea T."/>
            <person name="Sherpa N."/>
            <person name="Shi L."/>
            <person name="Shih D."/>
            <person name="Sparrow T."/>
            <person name="Spaulding J."/>
            <person name="Stalker J."/>
            <person name="Stange-Thomann N."/>
            <person name="Stavropoulos S."/>
            <person name="Stone C."/>
            <person name="Strader C."/>
            <person name="Tesfaye S."/>
            <person name="Thomson T."/>
            <person name="Thoulutsang Y."/>
            <person name="Thoulutsang D."/>
            <person name="Topham K."/>
            <person name="Topping I."/>
            <person name="Tsamla T."/>
            <person name="Vassiliev H."/>
            <person name="Vo A."/>
            <person name="Wangchuk T."/>
            <person name="Wangdi T."/>
            <person name="Weiand M."/>
            <person name="Wilkinson J."/>
            <person name="Wilson A."/>
            <person name="Yadav S."/>
            <person name="Young G."/>
            <person name="Yu Q."/>
            <person name="Zembek L."/>
            <person name="Zhong D."/>
            <person name="Zimmer A."/>
            <person name="Zwirko Z."/>
            <person name="Jaffe D.B."/>
            <person name="Alvarez P."/>
            <person name="Brockman W."/>
            <person name="Butler J."/>
            <person name="Chin C."/>
            <person name="Gnerre S."/>
            <person name="Grabherr M."/>
            <person name="Kleber M."/>
            <person name="Mauceli E."/>
            <person name="MacCallum I."/>
        </authorList>
    </citation>
    <scope>NUCLEOTIDE SEQUENCE [LARGE SCALE GENOMIC DNA]</scope>
    <source>
        <strain evidence="2">Tucson 15010-1051.87</strain>
    </source>
</reference>
<accession>A0A0Q9W8M8</accession>
<evidence type="ECO:0000313" key="1">
    <source>
        <dbReference type="EMBL" id="KRF78257.1"/>
    </source>
</evidence>
<keyword evidence="2" id="KW-1185">Reference proteome</keyword>
<evidence type="ECO:0000313" key="2">
    <source>
        <dbReference type="Proteomes" id="UP000008792"/>
    </source>
</evidence>
<gene>
    <name evidence="1" type="primary">Dvir\GJ26698</name>
    <name evidence="1" type="ORF">Dvir_GJ26698</name>
</gene>
<name>A0A0Q9W8M8_DROVI</name>
<protein>
    <submittedName>
        <fullName evidence="1">Uncharacterized protein</fullName>
    </submittedName>
</protein>
<organism evidence="1 2">
    <name type="scientific">Drosophila virilis</name>
    <name type="common">Fruit fly</name>
    <dbReference type="NCBI Taxonomy" id="7244"/>
    <lineage>
        <taxon>Eukaryota</taxon>
        <taxon>Metazoa</taxon>
        <taxon>Ecdysozoa</taxon>
        <taxon>Arthropoda</taxon>
        <taxon>Hexapoda</taxon>
        <taxon>Insecta</taxon>
        <taxon>Pterygota</taxon>
        <taxon>Neoptera</taxon>
        <taxon>Endopterygota</taxon>
        <taxon>Diptera</taxon>
        <taxon>Brachycera</taxon>
        <taxon>Muscomorpha</taxon>
        <taxon>Ephydroidea</taxon>
        <taxon>Drosophilidae</taxon>
        <taxon>Drosophila</taxon>
    </lineage>
</organism>
<sequence>MRLHTTIMGEQIKIKTFRKA</sequence>